<feature type="region of interest" description="Disordered" evidence="1">
    <location>
        <begin position="149"/>
        <end position="175"/>
    </location>
</feature>
<reference evidence="2 3" key="1">
    <citation type="journal article" date="2024" name="J Genomics">
        <title>Draft genome sequencing and assembly of Favolaschia claudopus CIRM-BRFM 2984 isolated from oak limbs.</title>
        <authorList>
            <person name="Navarro D."/>
            <person name="Drula E."/>
            <person name="Chaduli D."/>
            <person name="Cazenave R."/>
            <person name="Ahrendt S."/>
            <person name="Wang J."/>
            <person name="Lipzen A."/>
            <person name="Daum C."/>
            <person name="Barry K."/>
            <person name="Grigoriev I.V."/>
            <person name="Favel A."/>
            <person name="Rosso M.N."/>
            <person name="Martin F."/>
        </authorList>
    </citation>
    <scope>NUCLEOTIDE SEQUENCE [LARGE SCALE GENOMIC DNA]</scope>
    <source>
        <strain evidence="2 3">CIRM-BRFM 2984</strain>
    </source>
</reference>
<accession>A0AAV9ZJ52</accession>
<keyword evidence="3" id="KW-1185">Reference proteome</keyword>
<proteinExistence type="predicted"/>
<evidence type="ECO:0000313" key="3">
    <source>
        <dbReference type="Proteomes" id="UP001362999"/>
    </source>
</evidence>
<protein>
    <submittedName>
        <fullName evidence="2">Uncharacterized protein</fullName>
    </submittedName>
</protein>
<name>A0AAV9ZJ52_9AGAR</name>
<dbReference type="EMBL" id="JAWWNJ010000140">
    <property type="protein sequence ID" value="KAK6984201.1"/>
    <property type="molecule type" value="Genomic_DNA"/>
</dbReference>
<evidence type="ECO:0000256" key="1">
    <source>
        <dbReference type="SAM" id="MobiDB-lite"/>
    </source>
</evidence>
<dbReference type="Proteomes" id="UP001362999">
    <property type="component" value="Unassembled WGS sequence"/>
</dbReference>
<dbReference type="AlphaFoldDB" id="A0AAV9ZJ52"/>
<sequence length="431" mass="46777">MASLMMKKMHPISTATRRLDGTTVPRTFTSAAGTAYGPRYQPASVPNMVPWAGADYDLGVYSDSLYPWSFIDATLPIPPDESIVPTPTNSPDLAPSTLPRLPTPNITSREGADYSDVELPSTAVWVGSSLHLLDPGIDVTKLEVSDVPMTPLDEEDRSPTPTPTPVSTPAVSTPLPLFTRTPASIAMALGDSYTSTSAPPSTCMMMTPATAGPFSYSDPATIAPTIKKAVRQSKTRAPSILSTPAIIDDSDVLPHQPDNQPKPDLDPFIPTGIACYVTPLRPKPQTEVDLFTPSVIKSSRPLKRKDMVLVEKYLIDEVISVVAAPTCQYNLFCGHNIVFRGSLSGTWVVFDVAWTYKGVSYVRLRNPLNGEYAGVVFDNLRCLALVHANGLYSWLFTYHLDLLKQGKHSGLNVLINPKNGCNWEPVTATDF</sequence>
<comment type="caution">
    <text evidence="2">The sequence shown here is derived from an EMBL/GenBank/DDBJ whole genome shotgun (WGS) entry which is preliminary data.</text>
</comment>
<evidence type="ECO:0000313" key="2">
    <source>
        <dbReference type="EMBL" id="KAK6984201.1"/>
    </source>
</evidence>
<organism evidence="2 3">
    <name type="scientific">Favolaschia claudopus</name>
    <dbReference type="NCBI Taxonomy" id="2862362"/>
    <lineage>
        <taxon>Eukaryota</taxon>
        <taxon>Fungi</taxon>
        <taxon>Dikarya</taxon>
        <taxon>Basidiomycota</taxon>
        <taxon>Agaricomycotina</taxon>
        <taxon>Agaricomycetes</taxon>
        <taxon>Agaricomycetidae</taxon>
        <taxon>Agaricales</taxon>
        <taxon>Marasmiineae</taxon>
        <taxon>Mycenaceae</taxon>
        <taxon>Favolaschia</taxon>
    </lineage>
</organism>
<feature type="region of interest" description="Disordered" evidence="1">
    <location>
        <begin position="88"/>
        <end position="111"/>
    </location>
</feature>
<gene>
    <name evidence="2" type="ORF">R3P38DRAFT_2806732</name>
</gene>